<keyword evidence="3" id="KW-0560">Oxidoreductase</keyword>
<comment type="similarity">
    <text evidence="1">Belongs to the class-II pyridine nucleotide-disulfide oxidoreductase family.</text>
</comment>
<dbReference type="VEuPathDB" id="FungiDB:An12g02850"/>
<dbReference type="Pfam" id="PF07992">
    <property type="entry name" value="Pyr_redox_2"/>
    <property type="match status" value="1"/>
</dbReference>
<dbReference type="GO" id="GO:0097237">
    <property type="term" value="P:cellular response to toxic substance"/>
    <property type="evidence" value="ECO:0007669"/>
    <property type="project" value="UniProtKB-ARBA"/>
</dbReference>
<keyword evidence="2" id="KW-0285">Flavoprotein</keyword>
<dbReference type="Proteomes" id="UP000068243">
    <property type="component" value="Unassembled WGS sequence"/>
</dbReference>
<dbReference type="SUPFAM" id="SSF51905">
    <property type="entry name" value="FAD/NAD(P)-binding domain"/>
    <property type="match status" value="1"/>
</dbReference>
<accession>A0A117E1Z5</accession>
<dbReference type="InterPro" id="IPR023753">
    <property type="entry name" value="FAD/NAD-binding_dom"/>
</dbReference>
<protein>
    <submittedName>
        <fullName evidence="5">Thioredoxin reductase GliT-like</fullName>
    </submittedName>
</protein>
<evidence type="ECO:0000256" key="1">
    <source>
        <dbReference type="ARBA" id="ARBA00009333"/>
    </source>
</evidence>
<dbReference type="VEuPathDB" id="FungiDB:ATCC64974_35960"/>
<dbReference type="EMBL" id="BCMY01000014">
    <property type="protein sequence ID" value="GAQ44813.1"/>
    <property type="molecule type" value="Genomic_DNA"/>
</dbReference>
<dbReference type="OMA" id="HMHMIPT"/>
<evidence type="ECO:0000313" key="5">
    <source>
        <dbReference type="EMBL" id="GAQ44813.1"/>
    </source>
</evidence>
<proteinExistence type="inferred from homology"/>
<dbReference type="Gene3D" id="3.50.50.60">
    <property type="entry name" value="FAD/NAD(P)-binding domain"/>
    <property type="match status" value="2"/>
</dbReference>
<dbReference type="PRINTS" id="PR00469">
    <property type="entry name" value="PNDRDTASEII"/>
</dbReference>
<gene>
    <name evidence="5" type="ORF">ABL_07474</name>
</gene>
<dbReference type="VEuPathDB" id="FungiDB:ASPNIDRAFT2_1183124"/>
<evidence type="ECO:0000256" key="3">
    <source>
        <dbReference type="ARBA" id="ARBA00023002"/>
    </source>
</evidence>
<sequence length="330" mass="35264">MPADLVDVLIIGGGPAGLTAALTLARQLHTAILFDNQSYRNGNSSFMHMIPTWDHKDPAQFREKARQEIFSNYSTIRLENATIAKAEKKDDALFKITDENGSSWEGRKLILATGSQDIFPPIPGYADAWGKRIFHCLFCKGYEDRSAKRAGILAIQSAANVPMAMHQAENAAQLAEQVTIYTNGQEALESQLAAILADKGSKTVFKVDNRVITGVSLNGDDLSNKASVQVQLADGSQVEEAFLVHNPDTQVKSTLATQLGLDLAPSFVPGTGDIAAAAPFYQTSIRGVFAAGDCMTPYKVVAGAISSGCNAAVAASAQLLAEKHGHQPLF</sequence>
<dbReference type="PRINTS" id="PR00368">
    <property type="entry name" value="FADPNR"/>
</dbReference>
<dbReference type="AlphaFoldDB" id="A0A117E1Z5"/>
<dbReference type="PANTHER" id="PTHR48105">
    <property type="entry name" value="THIOREDOXIN REDUCTASE 1-RELATED-RELATED"/>
    <property type="match status" value="1"/>
</dbReference>
<dbReference type="InterPro" id="IPR036188">
    <property type="entry name" value="FAD/NAD-bd_sf"/>
</dbReference>
<reference evidence="6" key="1">
    <citation type="journal article" date="2016" name="Genome Announc.">
        <title>Draft genome sequence of Aspergillus niger strain An76.</title>
        <authorList>
            <person name="Gong W."/>
            <person name="Cheng Z."/>
            <person name="Zhang H."/>
            <person name="Liu L."/>
            <person name="Gao P."/>
            <person name="Wang L."/>
        </authorList>
    </citation>
    <scope>NUCLEOTIDE SEQUENCE [LARGE SCALE GENOMIC DNA]</scope>
    <source>
        <strain evidence="6">An76</strain>
    </source>
</reference>
<comment type="caution">
    <text evidence="5">The sequence shown here is derived from an EMBL/GenBank/DDBJ whole genome shotgun (WGS) entry which is preliminary data.</text>
</comment>
<organism evidence="5 6">
    <name type="scientific">Aspergillus niger</name>
    <dbReference type="NCBI Taxonomy" id="5061"/>
    <lineage>
        <taxon>Eukaryota</taxon>
        <taxon>Fungi</taxon>
        <taxon>Dikarya</taxon>
        <taxon>Ascomycota</taxon>
        <taxon>Pezizomycotina</taxon>
        <taxon>Eurotiomycetes</taxon>
        <taxon>Eurotiomycetidae</taxon>
        <taxon>Eurotiales</taxon>
        <taxon>Aspergillaceae</taxon>
        <taxon>Aspergillus</taxon>
        <taxon>Aspergillus subgen. Circumdati</taxon>
    </lineage>
</organism>
<evidence type="ECO:0000259" key="4">
    <source>
        <dbReference type="Pfam" id="PF07992"/>
    </source>
</evidence>
<feature type="domain" description="FAD/NAD(P)-binding" evidence="4">
    <location>
        <begin position="7"/>
        <end position="308"/>
    </location>
</feature>
<evidence type="ECO:0000313" key="6">
    <source>
        <dbReference type="Proteomes" id="UP000068243"/>
    </source>
</evidence>
<name>A0A117E1Z5_ASPNG</name>
<evidence type="ECO:0000256" key="2">
    <source>
        <dbReference type="ARBA" id="ARBA00022630"/>
    </source>
</evidence>
<dbReference type="GO" id="GO:0016491">
    <property type="term" value="F:oxidoreductase activity"/>
    <property type="evidence" value="ECO:0007669"/>
    <property type="project" value="UniProtKB-KW"/>
</dbReference>
<dbReference type="InterPro" id="IPR050097">
    <property type="entry name" value="Ferredoxin-NADP_redctase_2"/>
</dbReference>
<dbReference type="OrthoDB" id="10260355at2759"/>
<dbReference type="VEuPathDB" id="FungiDB:M747DRAFT_322912"/>